<dbReference type="PANTHER" id="PTHR12027">
    <property type="entry name" value="WNT RELATED"/>
    <property type="match status" value="1"/>
</dbReference>
<proteinExistence type="inferred from homology"/>
<evidence type="ECO:0000256" key="6">
    <source>
        <dbReference type="ARBA" id="ARBA00022687"/>
    </source>
</evidence>
<comment type="function">
    <text evidence="8">Ligand for members of the frizzled family of seven transmembrane receptors.</text>
</comment>
<evidence type="ECO:0000256" key="8">
    <source>
        <dbReference type="RuleBase" id="RU003500"/>
    </source>
</evidence>
<gene>
    <name evidence="9" type="primary">Wnt9b</name>
    <name evidence="9" type="ORF">CM83_11181</name>
</gene>
<reference evidence="9" key="1">
    <citation type="journal article" date="2014" name="PLoS ONE">
        <title>Transcriptome-Based Identification of ABC Transporters in the Western Tarnished Plant Bug Lygus hesperus.</title>
        <authorList>
            <person name="Hull J.J."/>
            <person name="Chaney K."/>
            <person name="Geib S.M."/>
            <person name="Fabrick J.A."/>
            <person name="Brent C.S."/>
            <person name="Walsh D."/>
            <person name="Lavine L.C."/>
        </authorList>
    </citation>
    <scope>NUCLEOTIDE SEQUENCE</scope>
</reference>
<dbReference type="GO" id="GO:0060070">
    <property type="term" value="P:canonical Wnt signaling pathway"/>
    <property type="evidence" value="ECO:0007669"/>
    <property type="project" value="TreeGrafter"/>
</dbReference>
<dbReference type="EMBL" id="GBHO01029034">
    <property type="protein sequence ID" value="JAG14570.1"/>
    <property type="molecule type" value="Transcribed_RNA"/>
</dbReference>
<keyword evidence="7" id="KW-1015">Disulfide bond</keyword>
<dbReference type="EMBL" id="GBRD01012787">
    <property type="protein sequence ID" value="JAG53039.1"/>
    <property type="molecule type" value="Transcribed_RNA"/>
</dbReference>
<protein>
    <recommendedName>
        <fullName evidence="8">Protein Wnt</fullName>
    </recommendedName>
</protein>
<comment type="subcellular location">
    <subcellularLocation>
        <location evidence="1 8">Secreted</location>
        <location evidence="1 8">Extracellular space</location>
        <location evidence="1 8">Extracellular matrix</location>
    </subcellularLocation>
</comment>
<evidence type="ECO:0000256" key="4">
    <source>
        <dbReference type="ARBA" id="ARBA00022525"/>
    </source>
</evidence>
<dbReference type="Pfam" id="PF00110">
    <property type="entry name" value="wnt"/>
    <property type="match status" value="1"/>
</dbReference>
<evidence type="ECO:0000313" key="10">
    <source>
        <dbReference type="EMBL" id="JAG53039.1"/>
    </source>
</evidence>
<sequence length="311" mass="35423">MKPNLVAVSYVVLLVASSGDHYRRGRSIFEKRIEDVYWNSATSCERPDECSNRSSRSWIELAGRRAKLACESSFEYDRWGCQVDKGIFNKVSRESAALYALLSSSLAHEAATILAREGSIRKRITHGYPEEGHVSSTFLQQSIQLTTKYLGVKIKSVRASADVTLQARRHNAIVGLKVLRLCTGKSCKCHGFSGSCSMKSCWDTLPAFSVIAHRVRMKYLTAEKIKPSNRPRRALGHLEDDISVLDDSDDFCTNVPNRRCRDVSHCRRFCCDRGFYNGTEIKYYYCDCHWARTYELSCNICLKKSKHYYCS</sequence>
<dbReference type="GO" id="GO:0005615">
    <property type="term" value="C:extracellular space"/>
    <property type="evidence" value="ECO:0007669"/>
    <property type="project" value="TreeGrafter"/>
</dbReference>
<accession>A0A0A9XBW0</accession>
<evidence type="ECO:0000256" key="7">
    <source>
        <dbReference type="ARBA" id="ARBA00023157"/>
    </source>
</evidence>
<dbReference type="InterPro" id="IPR005817">
    <property type="entry name" value="Wnt"/>
</dbReference>
<evidence type="ECO:0000256" key="5">
    <source>
        <dbReference type="ARBA" id="ARBA00022530"/>
    </source>
</evidence>
<evidence type="ECO:0000256" key="3">
    <source>
        <dbReference type="ARBA" id="ARBA00022473"/>
    </source>
</evidence>
<reference evidence="10" key="3">
    <citation type="submission" date="2014-09" db="EMBL/GenBank/DDBJ databases">
        <authorList>
            <person name="Magalhaes I.L.F."/>
            <person name="Oliveira U."/>
            <person name="Santos F.R."/>
            <person name="Vidigal T.H.D.A."/>
            <person name="Brescovit A.D."/>
            <person name="Santos A.J."/>
        </authorList>
    </citation>
    <scope>NUCLEOTIDE SEQUENCE</scope>
</reference>
<evidence type="ECO:0000313" key="9">
    <source>
        <dbReference type="EMBL" id="JAG14570.1"/>
    </source>
</evidence>
<evidence type="ECO:0000256" key="2">
    <source>
        <dbReference type="ARBA" id="ARBA00005683"/>
    </source>
</evidence>
<keyword evidence="3 8" id="KW-0217">Developmental protein</keyword>
<comment type="similarity">
    <text evidence="2 8">Belongs to the Wnt family.</text>
</comment>
<name>A0A0A9XBW0_LYGHE</name>
<dbReference type="GO" id="GO:0005109">
    <property type="term" value="F:frizzled binding"/>
    <property type="evidence" value="ECO:0007669"/>
    <property type="project" value="TreeGrafter"/>
</dbReference>
<dbReference type="GO" id="GO:0045165">
    <property type="term" value="P:cell fate commitment"/>
    <property type="evidence" value="ECO:0007669"/>
    <property type="project" value="TreeGrafter"/>
</dbReference>
<dbReference type="GO" id="GO:0030182">
    <property type="term" value="P:neuron differentiation"/>
    <property type="evidence" value="ECO:0007669"/>
    <property type="project" value="TreeGrafter"/>
</dbReference>
<dbReference type="AlphaFoldDB" id="A0A0A9XBW0"/>
<keyword evidence="5" id="KW-0272">Extracellular matrix</keyword>
<dbReference type="GO" id="GO:0005125">
    <property type="term" value="F:cytokine activity"/>
    <property type="evidence" value="ECO:0007669"/>
    <property type="project" value="TreeGrafter"/>
</dbReference>
<evidence type="ECO:0000256" key="1">
    <source>
        <dbReference type="ARBA" id="ARBA00004498"/>
    </source>
</evidence>
<dbReference type="PANTHER" id="PTHR12027:SF97">
    <property type="entry name" value="PROTEIN WNT-4"/>
    <property type="match status" value="1"/>
</dbReference>
<keyword evidence="4" id="KW-0964">Secreted</keyword>
<dbReference type="PRINTS" id="PR01349">
    <property type="entry name" value="WNTPROTEIN"/>
</dbReference>
<reference evidence="9" key="2">
    <citation type="submission" date="2014-07" db="EMBL/GenBank/DDBJ databases">
        <authorList>
            <person name="Hull J."/>
        </authorList>
    </citation>
    <scope>NUCLEOTIDE SEQUENCE</scope>
</reference>
<keyword evidence="6 8" id="KW-0879">Wnt signaling pathway</keyword>
<organism evidence="9">
    <name type="scientific">Lygus hesperus</name>
    <name type="common">Western plant bug</name>
    <dbReference type="NCBI Taxonomy" id="30085"/>
    <lineage>
        <taxon>Eukaryota</taxon>
        <taxon>Metazoa</taxon>
        <taxon>Ecdysozoa</taxon>
        <taxon>Arthropoda</taxon>
        <taxon>Hexapoda</taxon>
        <taxon>Insecta</taxon>
        <taxon>Pterygota</taxon>
        <taxon>Neoptera</taxon>
        <taxon>Paraneoptera</taxon>
        <taxon>Hemiptera</taxon>
        <taxon>Heteroptera</taxon>
        <taxon>Panheteroptera</taxon>
        <taxon>Cimicomorpha</taxon>
        <taxon>Miridae</taxon>
        <taxon>Mirini</taxon>
        <taxon>Lygus</taxon>
    </lineage>
</organism>
<dbReference type="SMART" id="SM00097">
    <property type="entry name" value="WNT1"/>
    <property type="match status" value="1"/>
</dbReference>